<dbReference type="PANTHER" id="PTHR43472:SF1">
    <property type="entry name" value="PHOSPHORIBOSYLAMINE--GLYCINE LIGASE, CHLOROPLASTIC"/>
    <property type="match status" value="1"/>
</dbReference>
<dbReference type="Pfam" id="PF02844">
    <property type="entry name" value="GARS_N"/>
    <property type="match status" value="1"/>
</dbReference>
<organism evidence="17 18">
    <name type="scientific">Altericroceibacterium endophyticum</name>
    <dbReference type="NCBI Taxonomy" id="1808508"/>
    <lineage>
        <taxon>Bacteria</taxon>
        <taxon>Pseudomonadati</taxon>
        <taxon>Pseudomonadota</taxon>
        <taxon>Alphaproteobacteria</taxon>
        <taxon>Sphingomonadales</taxon>
        <taxon>Erythrobacteraceae</taxon>
        <taxon>Altericroceibacterium</taxon>
    </lineage>
</organism>
<dbReference type="PROSITE" id="PS50975">
    <property type="entry name" value="ATP_GRASP"/>
    <property type="match status" value="1"/>
</dbReference>
<evidence type="ECO:0000256" key="11">
    <source>
        <dbReference type="ARBA" id="ARBA00038345"/>
    </source>
</evidence>
<dbReference type="InterPro" id="IPR037123">
    <property type="entry name" value="PRibGlycinamide_synth_C_sf"/>
</dbReference>
<dbReference type="GO" id="GO:0006189">
    <property type="term" value="P:'de novo' IMP biosynthetic process"/>
    <property type="evidence" value="ECO:0007669"/>
    <property type="project" value="UniProtKB-UniRule"/>
</dbReference>
<comment type="cofactor">
    <cofactor evidence="1">
        <name>Mn(2+)</name>
        <dbReference type="ChEBI" id="CHEBI:29035"/>
    </cofactor>
</comment>
<dbReference type="PROSITE" id="PS00184">
    <property type="entry name" value="GARS"/>
    <property type="match status" value="1"/>
</dbReference>
<accession>A0A6I4T4B8</accession>
<dbReference type="Gene3D" id="3.30.1490.20">
    <property type="entry name" value="ATP-grasp fold, A domain"/>
    <property type="match status" value="1"/>
</dbReference>
<dbReference type="RefSeq" id="WP_160736045.1">
    <property type="nucleotide sequence ID" value="NZ_WTYT01000003.1"/>
</dbReference>
<dbReference type="UniPathway" id="UPA00074">
    <property type="reaction ID" value="UER00125"/>
</dbReference>
<evidence type="ECO:0000256" key="7">
    <source>
        <dbReference type="ARBA" id="ARBA00022741"/>
    </source>
</evidence>
<dbReference type="InterPro" id="IPR020559">
    <property type="entry name" value="PRibGlycinamide_synth_CS"/>
</dbReference>
<dbReference type="SUPFAM" id="SSF52440">
    <property type="entry name" value="PreATP-grasp domain"/>
    <property type="match status" value="1"/>
</dbReference>
<dbReference type="PANTHER" id="PTHR43472">
    <property type="entry name" value="PHOSPHORIBOSYLAMINE--GLYCINE LIGASE"/>
    <property type="match status" value="1"/>
</dbReference>
<dbReference type="Pfam" id="PF02843">
    <property type="entry name" value="GARS_C"/>
    <property type="match status" value="1"/>
</dbReference>
<evidence type="ECO:0000259" key="16">
    <source>
        <dbReference type="PROSITE" id="PS50975"/>
    </source>
</evidence>
<dbReference type="Gene3D" id="3.90.600.10">
    <property type="entry name" value="Phosphoribosylglycinamide synthetase, C-terminal domain"/>
    <property type="match status" value="1"/>
</dbReference>
<name>A0A6I4T4B8_9SPHN</name>
<protein>
    <recommendedName>
        <fullName evidence="4 14">Phosphoribosylamine--glycine ligase</fullName>
        <ecNumber evidence="4 14">6.3.4.13</ecNumber>
    </recommendedName>
    <alternativeName>
        <fullName evidence="14">GARS</fullName>
    </alternativeName>
    <alternativeName>
        <fullName evidence="12 14">Glycinamide ribonucleotide synthetase</fullName>
    </alternativeName>
    <alternativeName>
        <fullName evidence="13 14">Phosphoribosylglycinamide synthetase</fullName>
    </alternativeName>
</protein>
<dbReference type="Proteomes" id="UP000438476">
    <property type="component" value="Unassembled WGS sequence"/>
</dbReference>
<dbReference type="Gene3D" id="3.40.50.20">
    <property type="match status" value="1"/>
</dbReference>
<evidence type="ECO:0000256" key="3">
    <source>
        <dbReference type="ARBA" id="ARBA00005174"/>
    </source>
</evidence>
<dbReference type="InterPro" id="IPR013815">
    <property type="entry name" value="ATP_grasp_subdomain_1"/>
</dbReference>
<dbReference type="InterPro" id="IPR000115">
    <property type="entry name" value="PRibGlycinamide_synth"/>
</dbReference>
<keyword evidence="9 15" id="KW-0067">ATP-binding</keyword>
<dbReference type="SMART" id="SM01209">
    <property type="entry name" value="GARS_A"/>
    <property type="match status" value="1"/>
</dbReference>
<dbReference type="FunFam" id="3.90.600.10:FF:000001">
    <property type="entry name" value="Trifunctional purine biosynthetic protein adenosine-3"/>
    <property type="match status" value="1"/>
</dbReference>
<evidence type="ECO:0000256" key="4">
    <source>
        <dbReference type="ARBA" id="ARBA00013255"/>
    </source>
</evidence>
<dbReference type="HAMAP" id="MF_00138">
    <property type="entry name" value="GARS"/>
    <property type="match status" value="1"/>
</dbReference>
<keyword evidence="8 14" id="KW-0658">Purine biosynthesis</keyword>
<dbReference type="EMBL" id="WTYT01000003">
    <property type="protein sequence ID" value="MXO65588.1"/>
    <property type="molecule type" value="Genomic_DNA"/>
</dbReference>
<dbReference type="GO" id="GO:0005524">
    <property type="term" value="F:ATP binding"/>
    <property type="evidence" value="ECO:0007669"/>
    <property type="project" value="UniProtKB-UniRule"/>
</dbReference>
<evidence type="ECO:0000256" key="15">
    <source>
        <dbReference type="PROSITE-ProRule" id="PRU00409"/>
    </source>
</evidence>
<sequence>MNILLLGSGGREHALSWKLAQSRLVADGAGTLFAAPGNPGIAEHAESVKLDVTDHAQVAAFCADKGIGLVVVGPEAPLVDGLADSLRAEGVAVFGPSRAAAQLEGSKGFTKDLCERAGIPTAGYVRTTSLEQALSALDRFAAPYVLKADGLAAGKGVVIAENRADAEAALADMFDGRFGEAGAEVVIEEFMEGEEVSFFAITDGATILAFGSAQDHKRVGEGDTGPNTGGMGAYSPAPVLTPELRAQAMQRIIAPTVHTLAEDGTPYSGVLYAGLMLTEDGPKLVEYNCRFGDPECQVLMMRLQADLGDYMLACAESSLAQMERPRFAKKTALTVVMAANGYPDTPEKGGQIGQLAEAEAHGAKIFHAGTKAADGGVLMANGGRVLTVTALGETVQEAQQEAYRAVDLIDFPSGFCRRDIGWREVEREQG</sequence>
<evidence type="ECO:0000256" key="9">
    <source>
        <dbReference type="ARBA" id="ARBA00022840"/>
    </source>
</evidence>
<dbReference type="SMART" id="SM01210">
    <property type="entry name" value="GARS_C"/>
    <property type="match status" value="1"/>
</dbReference>
<dbReference type="AlphaFoldDB" id="A0A6I4T4B8"/>
<keyword evidence="10" id="KW-0464">Manganese</keyword>
<keyword evidence="7 15" id="KW-0547">Nucleotide-binding</keyword>
<evidence type="ECO:0000256" key="14">
    <source>
        <dbReference type="HAMAP-Rule" id="MF_00138"/>
    </source>
</evidence>
<dbReference type="OrthoDB" id="9807240at2"/>
<dbReference type="Pfam" id="PF01071">
    <property type="entry name" value="GARS_A"/>
    <property type="match status" value="1"/>
</dbReference>
<comment type="caution">
    <text evidence="17">The sequence shown here is derived from an EMBL/GenBank/DDBJ whole genome shotgun (WGS) entry which is preliminary data.</text>
</comment>
<evidence type="ECO:0000256" key="1">
    <source>
        <dbReference type="ARBA" id="ARBA00001936"/>
    </source>
</evidence>
<keyword evidence="18" id="KW-1185">Reference proteome</keyword>
<dbReference type="InterPro" id="IPR020560">
    <property type="entry name" value="PRibGlycinamide_synth_C-dom"/>
</dbReference>
<reference evidence="17 18" key="1">
    <citation type="submission" date="2019-12" db="EMBL/GenBank/DDBJ databases">
        <title>Genomic-based taxomic classification of the family Erythrobacteraceae.</title>
        <authorList>
            <person name="Xu L."/>
        </authorList>
    </citation>
    <scope>NUCLEOTIDE SEQUENCE [LARGE SCALE GENOMIC DNA]</scope>
    <source>
        <strain evidence="17 18">LMG 29518</strain>
    </source>
</reference>
<dbReference type="SUPFAM" id="SSF51246">
    <property type="entry name" value="Rudiment single hybrid motif"/>
    <property type="match status" value="1"/>
</dbReference>
<dbReference type="NCBIfam" id="TIGR00877">
    <property type="entry name" value="purD"/>
    <property type="match status" value="1"/>
</dbReference>
<dbReference type="Gene3D" id="3.30.470.20">
    <property type="entry name" value="ATP-grasp fold, B domain"/>
    <property type="match status" value="1"/>
</dbReference>
<evidence type="ECO:0000256" key="2">
    <source>
        <dbReference type="ARBA" id="ARBA00001946"/>
    </source>
</evidence>
<feature type="domain" description="ATP-grasp" evidence="16">
    <location>
        <begin position="111"/>
        <end position="316"/>
    </location>
</feature>
<evidence type="ECO:0000256" key="10">
    <source>
        <dbReference type="ARBA" id="ARBA00023211"/>
    </source>
</evidence>
<dbReference type="InterPro" id="IPR011761">
    <property type="entry name" value="ATP-grasp"/>
</dbReference>
<dbReference type="InterPro" id="IPR011054">
    <property type="entry name" value="Rudment_hybrid_motif"/>
</dbReference>
<dbReference type="InterPro" id="IPR016185">
    <property type="entry name" value="PreATP-grasp_dom_sf"/>
</dbReference>
<evidence type="ECO:0000256" key="6">
    <source>
        <dbReference type="ARBA" id="ARBA00022723"/>
    </source>
</evidence>
<comment type="cofactor">
    <cofactor evidence="2">
        <name>Mg(2+)</name>
        <dbReference type="ChEBI" id="CHEBI:18420"/>
    </cofactor>
</comment>
<evidence type="ECO:0000256" key="8">
    <source>
        <dbReference type="ARBA" id="ARBA00022755"/>
    </source>
</evidence>
<comment type="catalytic activity">
    <reaction evidence="14">
        <text>5-phospho-beta-D-ribosylamine + glycine + ATP = N(1)-(5-phospho-beta-D-ribosyl)glycinamide + ADP + phosphate + H(+)</text>
        <dbReference type="Rhea" id="RHEA:17453"/>
        <dbReference type="ChEBI" id="CHEBI:15378"/>
        <dbReference type="ChEBI" id="CHEBI:30616"/>
        <dbReference type="ChEBI" id="CHEBI:43474"/>
        <dbReference type="ChEBI" id="CHEBI:57305"/>
        <dbReference type="ChEBI" id="CHEBI:58681"/>
        <dbReference type="ChEBI" id="CHEBI:143788"/>
        <dbReference type="ChEBI" id="CHEBI:456216"/>
        <dbReference type="EC" id="6.3.4.13"/>
    </reaction>
</comment>
<dbReference type="EC" id="6.3.4.13" evidence="4 14"/>
<comment type="similarity">
    <text evidence="11 14">Belongs to the GARS family.</text>
</comment>
<dbReference type="GO" id="GO:0009113">
    <property type="term" value="P:purine nucleobase biosynthetic process"/>
    <property type="evidence" value="ECO:0007669"/>
    <property type="project" value="InterPro"/>
</dbReference>
<evidence type="ECO:0000256" key="5">
    <source>
        <dbReference type="ARBA" id="ARBA00022598"/>
    </source>
</evidence>
<dbReference type="FunFam" id="3.30.470.20:FF:000018">
    <property type="entry name" value="Trifunctional purine biosynthetic protein adenosine-3"/>
    <property type="match status" value="1"/>
</dbReference>
<dbReference type="SUPFAM" id="SSF56059">
    <property type="entry name" value="Glutathione synthetase ATP-binding domain-like"/>
    <property type="match status" value="1"/>
</dbReference>
<evidence type="ECO:0000256" key="13">
    <source>
        <dbReference type="ARBA" id="ARBA00042864"/>
    </source>
</evidence>
<dbReference type="InterPro" id="IPR020561">
    <property type="entry name" value="PRibGlycinamid_synth_ATP-grasp"/>
</dbReference>
<gene>
    <name evidence="14 17" type="primary">purD</name>
    <name evidence="17" type="ORF">GRI91_07465</name>
</gene>
<proteinExistence type="inferred from homology"/>
<evidence type="ECO:0000256" key="12">
    <source>
        <dbReference type="ARBA" id="ARBA00042242"/>
    </source>
</evidence>
<dbReference type="InterPro" id="IPR020562">
    <property type="entry name" value="PRibGlycinamide_synth_N"/>
</dbReference>
<dbReference type="GO" id="GO:0046872">
    <property type="term" value="F:metal ion binding"/>
    <property type="evidence" value="ECO:0007669"/>
    <property type="project" value="UniProtKB-KW"/>
</dbReference>
<comment type="pathway">
    <text evidence="3 14">Purine metabolism; IMP biosynthesis via de novo pathway; N(1)-(5-phospho-D-ribosyl)glycinamide from 5-phospho-alpha-D-ribose 1-diphosphate: step 2/2.</text>
</comment>
<evidence type="ECO:0000313" key="17">
    <source>
        <dbReference type="EMBL" id="MXO65588.1"/>
    </source>
</evidence>
<keyword evidence="6" id="KW-0479">Metal-binding</keyword>
<evidence type="ECO:0000313" key="18">
    <source>
        <dbReference type="Proteomes" id="UP000438476"/>
    </source>
</evidence>
<keyword evidence="5 14" id="KW-0436">Ligase</keyword>
<dbReference type="GO" id="GO:0004637">
    <property type="term" value="F:phosphoribosylamine-glycine ligase activity"/>
    <property type="evidence" value="ECO:0007669"/>
    <property type="project" value="UniProtKB-UniRule"/>
</dbReference>